<feature type="compositionally biased region" description="Polar residues" evidence="1">
    <location>
        <begin position="54"/>
        <end position="67"/>
    </location>
</feature>
<keyword evidence="3" id="KW-1185">Reference proteome</keyword>
<evidence type="ECO:0000313" key="2">
    <source>
        <dbReference type="EMBL" id="KAJ3094263.1"/>
    </source>
</evidence>
<name>A0AAD5SQQ1_9FUNG</name>
<sequence length="67" mass="7763">MKNANKEPDNLLLQWETALVEGKKILPLIILPTKKIQHNNKERLVFPDKDDFTGWNTSDYPDTPSKN</sequence>
<organism evidence="2 3">
    <name type="scientific">Physocladia obscura</name>
    <dbReference type="NCBI Taxonomy" id="109957"/>
    <lineage>
        <taxon>Eukaryota</taxon>
        <taxon>Fungi</taxon>
        <taxon>Fungi incertae sedis</taxon>
        <taxon>Chytridiomycota</taxon>
        <taxon>Chytridiomycota incertae sedis</taxon>
        <taxon>Chytridiomycetes</taxon>
        <taxon>Chytridiales</taxon>
        <taxon>Chytriomycetaceae</taxon>
        <taxon>Physocladia</taxon>
    </lineage>
</organism>
<accession>A0AAD5SQQ1</accession>
<dbReference type="Proteomes" id="UP001211907">
    <property type="component" value="Unassembled WGS sequence"/>
</dbReference>
<evidence type="ECO:0000313" key="3">
    <source>
        <dbReference type="Proteomes" id="UP001211907"/>
    </source>
</evidence>
<reference evidence="2" key="1">
    <citation type="submission" date="2020-05" db="EMBL/GenBank/DDBJ databases">
        <title>Phylogenomic resolution of chytrid fungi.</title>
        <authorList>
            <person name="Stajich J.E."/>
            <person name="Amses K."/>
            <person name="Simmons R."/>
            <person name="Seto K."/>
            <person name="Myers J."/>
            <person name="Bonds A."/>
            <person name="Quandt C.A."/>
            <person name="Barry K."/>
            <person name="Liu P."/>
            <person name="Grigoriev I."/>
            <person name="Longcore J.E."/>
            <person name="James T.Y."/>
        </authorList>
    </citation>
    <scope>NUCLEOTIDE SEQUENCE</scope>
    <source>
        <strain evidence="2">JEL0513</strain>
    </source>
</reference>
<proteinExistence type="predicted"/>
<evidence type="ECO:0000256" key="1">
    <source>
        <dbReference type="SAM" id="MobiDB-lite"/>
    </source>
</evidence>
<feature type="region of interest" description="Disordered" evidence="1">
    <location>
        <begin position="48"/>
        <end position="67"/>
    </location>
</feature>
<comment type="caution">
    <text evidence="2">The sequence shown here is derived from an EMBL/GenBank/DDBJ whole genome shotgun (WGS) entry which is preliminary data.</text>
</comment>
<protein>
    <submittedName>
        <fullName evidence="2">Uncharacterized protein</fullName>
    </submittedName>
</protein>
<dbReference type="EMBL" id="JADGJH010002886">
    <property type="protein sequence ID" value="KAJ3094263.1"/>
    <property type="molecule type" value="Genomic_DNA"/>
</dbReference>
<dbReference type="AlphaFoldDB" id="A0AAD5SQQ1"/>
<gene>
    <name evidence="2" type="ORF">HK100_006212</name>
</gene>